<protein>
    <submittedName>
        <fullName evidence="1">Uncharacterized protein</fullName>
    </submittedName>
</protein>
<reference evidence="1" key="1">
    <citation type="submission" date="2021-11" db="EMBL/GenBank/DDBJ databases">
        <title>BS-T2-15 a new species belonging to the Comamonadaceae family isolated from the soil of a French oak forest.</title>
        <authorList>
            <person name="Mieszkin S."/>
            <person name="Alain K."/>
        </authorList>
    </citation>
    <scope>NUCLEOTIDE SEQUENCE</scope>
    <source>
        <strain evidence="1">BS-T2-15</strain>
    </source>
</reference>
<keyword evidence="2" id="KW-1185">Reference proteome</keyword>
<evidence type="ECO:0000313" key="2">
    <source>
        <dbReference type="Proteomes" id="UP001139353"/>
    </source>
</evidence>
<dbReference type="Proteomes" id="UP001139353">
    <property type="component" value="Unassembled WGS sequence"/>
</dbReference>
<dbReference type="AlphaFoldDB" id="A0A9X1YIK0"/>
<accession>A0A9X1YIK0</accession>
<proteinExistence type="predicted"/>
<name>A0A9X1YIK0_9BURK</name>
<evidence type="ECO:0000313" key="1">
    <source>
        <dbReference type="EMBL" id="MCK9686576.1"/>
    </source>
</evidence>
<sequence>MTLATHALPIPTPAERGAADKAWVAGALFLLTRQARPSAADRRLEINVQE</sequence>
<organism evidence="1 2">
    <name type="scientific">Scleromatobacter humisilvae</name>
    <dbReference type="NCBI Taxonomy" id="2897159"/>
    <lineage>
        <taxon>Bacteria</taxon>
        <taxon>Pseudomonadati</taxon>
        <taxon>Pseudomonadota</taxon>
        <taxon>Betaproteobacteria</taxon>
        <taxon>Burkholderiales</taxon>
        <taxon>Sphaerotilaceae</taxon>
        <taxon>Scleromatobacter</taxon>
    </lineage>
</organism>
<dbReference type="EMBL" id="JAJLJH010000002">
    <property type="protein sequence ID" value="MCK9686576.1"/>
    <property type="molecule type" value="Genomic_DNA"/>
</dbReference>
<gene>
    <name evidence="1" type="ORF">LPC04_12740</name>
</gene>
<dbReference type="RefSeq" id="WP_275682596.1">
    <property type="nucleotide sequence ID" value="NZ_JAJLJH010000002.1"/>
</dbReference>
<comment type="caution">
    <text evidence="1">The sequence shown here is derived from an EMBL/GenBank/DDBJ whole genome shotgun (WGS) entry which is preliminary data.</text>
</comment>